<comment type="catalytic activity">
    <reaction evidence="3">
        <text>L-seryl-[protein] + ATP = O-phospho-L-seryl-[protein] + ADP + H(+)</text>
        <dbReference type="Rhea" id="RHEA:17989"/>
        <dbReference type="Rhea" id="RHEA-COMP:9863"/>
        <dbReference type="Rhea" id="RHEA-COMP:11604"/>
        <dbReference type="ChEBI" id="CHEBI:15378"/>
        <dbReference type="ChEBI" id="CHEBI:29999"/>
        <dbReference type="ChEBI" id="CHEBI:30616"/>
        <dbReference type="ChEBI" id="CHEBI:83421"/>
        <dbReference type="ChEBI" id="CHEBI:456216"/>
        <dbReference type="EC" id="2.7.11.1"/>
    </reaction>
</comment>
<proteinExistence type="predicted"/>
<comment type="catalytic activity">
    <reaction evidence="2">
        <text>L-threonyl-[protein] + ATP = O-phospho-L-threonyl-[protein] + ADP + H(+)</text>
        <dbReference type="Rhea" id="RHEA:46608"/>
        <dbReference type="Rhea" id="RHEA-COMP:11060"/>
        <dbReference type="Rhea" id="RHEA-COMP:11605"/>
        <dbReference type="ChEBI" id="CHEBI:15378"/>
        <dbReference type="ChEBI" id="CHEBI:30013"/>
        <dbReference type="ChEBI" id="CHEBI:30616"/>
        <dbReference type="ChEBI" id="CHEBI:61977"/>
        <dbReference type="ChEBI" id="CHEBI:456216"/>
        <dbReference type="EC" id="2.7.11.1"/>
    </reaction>
</comment>
<protein>
    <recommendedName>
        <fullName evidence="1">non-specific serine/threonine protein kinase</fullName>
        <ecNumber evidence="1">2.7.11.1</ecNumber>
    </recommendedName>
</protein>
<feature type="domain" description="Fungal-type protein kinase" evidence="5">
    <location>
        <begin position="102"/>
        <end position="540"/>
    </location>
</feature>
<accession>A0A8A3P8T9</accession>
<organism evidence="6 7">
    <name type="scientific">Monilinia vaccinii-corymbosi</name>
    <dbReference type="NCBI Taxonomy" id="61207"/>
    <lineage>
        <taxon>Eukaryota</taxon>
        <taxon>Fungi</taxon>
        <taxon>Dikarya</taxon>
        <taxon>Ascomycota</taxon>
        <taxon>Pezizomycotina</taxon>
        <taxon>Leotiomycetes</taxon>
        <taxon>Helotiales</taxon>
        <taxon>Sclerotiniaceae</taxon>
        <taxon>Monilinia</taxon>
    </lineage>
</organism>
<dbReference type="InterPro" id="IPR011009">
    <property type="entry name" value="Kinase-like_dom_sf"/>
</dbReference>
<evidence type="ECO:0000259" key="5">
    <source>
        <dbReference type="Pfam" id="PF17667"/>
    </source>
</evidence>
<keyword evidence="7" id="KW-1185">Reference proteome</keyword>
<evidence type="ECO:0000256" key="1">
    <source>
        <dbReference type="ARBA" id="ARBA00012513"/>
    </source>
</evidence>
<dbReference type="Pfam" id="PF17667">
    <property type="entry name" value="Pkinase_fungal"/>
    <property type="match status" value="1"/>
</dbReference>
<evidence type="ECO:0000256" key="2">
    <source>
        <dbReference type="ARBA" id="ARBA00047899"/>
    </source>
</evidence>
<dbReference type="PANTHER" id="PTHR38248">
    <property type="entry name" value="FUNK1 6"/>
    <property type="match status" value="1"/>
</dbReference>
<evidence type="ECO:0000256" key="4">
    <source>
        <dbReference type="SAM" id="MobiDB-lite"/>
    </source>
</evidence>
<dbReference type="PROSITE" id="PS00109">
    <property type="entry name" value="PROTEIN_KINASE_TYR"/>
    <property type="match status" value="1"/>
</dbReference>
<evidence type="ECO:0000313" key="7">
    <source>
        <dbReference type="Proteomes" id="UP000672032"/>
    </source>
</evidence>
<dbReference type="EMBL" id="CP063405">
    <property type="protein sequence ID" value="QSZ29959.1"/>
    <property type="molecule type" value="Genomic_DNA"/>
</dbReference>
<gene>
    <name evidence="6" type="ORF">DSL72_004477</name>
</gene>
<evidence type="ECO:0000313" key="6">
    <source>
        <dbReference type="EMBL" id="QSZ29959.1"/>
    </source>
</evidence>
<reference evidence="6" key="1">
    <citation type="submission" date="2020-10" db="EMBL/GenBank/DDBJ databases">
        <title>Genome Sequence of Monilinia vaccinii-corymbosi Sheds Light on Mummy Berry Disease Infection of Blueberry and Mating Type.</title>
        <authorList>
            <person name="Yow A.G."/>
            <person name="Zhang Y."/>
            <person name="Bansal K."/>
            <person name="Eacker S.M."/>
            <person name="Sullivan S."/>
            <person name="Liachko I."/>
            <person name="Cubeta M.A."/>
            <person name="Rollins J.A."/>
            <person name="Ashrafi H."/>
        </authorList>
    </citation>
    <scope>NUCLEOTIDE SEQUENCE</scope>
    <source>
        <strain evidence="6">RL-1</strain>
    </source>
</reference>
<dbReference type="Gene3D" id="1.10.510.10">
    <property type="entry name" value="Transferase(Phosphotransferase) domain 1"/>
    <property type="match status" value="1"/>
</dbReference>
<dbReference type="AlphaFoldDB" id="A0A8A3P8T9"/>
<dbReference type="Proteomes" id="UP000672032">
    <property type="component" value="Chromosome 1"/>
</dbReference>
<dbReference type="SUPFAM" id="SSF56112">
    <property type="entry name" value="Protein kinase-like (PK-like)"/>
    <property type="match status" value="1"/>
</dbReference>
<dbReference type="InterPro" id="IPR008266">
    <property type="entry name" value="Tyr_kinase_AS"/>
</dbReference>
<dbReference type="InterPro" id="IPR040976">
    <property type="entry name" value="Pkinase_fungal"/>
</dbReference>
<dbReference type="OrthoDB" id="5584477at2759"/>
<name>A0A8A3P8T9_9HELO</name>
<dbReference type="PANTHER" id="PTHR38248:SF2">
    <property type="entry name" value="FUNK1 11"/>
    <property type="match status" value="1"/>
</dbReference>
<sequence>MASSIELEIISQNPIKNENLRIIATSTSSKHVVNPGIFSMATSDSQSMISLLVTLQDELAARRLRSRLRNGSLAGDLTALYGLLDGNASCFEALKGSKAHRKPDIFLVSTDAPLPNGLHDWSTVLVVGEHKQNTIEDHSQSTLLQLADYAREAFGSQPGRRFVPGFTICGSWMRLWIFDRSGPYSSEKFDIHQEPERFVRIISGYALMSDSELGLNTFIKCDEIGRYIIARDINIYLEDKPIASHKAIVSRGTTCYRGRKPDSSHYEYVVKFAWPSGKQLKEGRLLKLAKRGVKGIAEWFHDEQVTIDGCPDTIAYLRRDMEFGVPEKASSKASWIESSENNRCFSRSKSLHRGRSRTSAGRLTDRMMTTGGPKGSLGRKRKRDQGDSSGIKRFKLGDSGIVTKVNEHGSDLNAVQGPDDGIEENEVDSLVGEETETYVKELLEVFRDAIAGHRSLLEDGKILHRDISEYNIIIMDPGTKDEPKGRLIDLGLAKELHSTPSGASHRTGTMQFMAIEVLEGQGHTYRHDLESFFYVFIWMCVRYGHEDTSASGKLNAGRNPYKHRTPRSMQNSILQDWYTGNYMSIANKKRGHMTGFHHVTAEFSPQFQGLKGLARELKDVLFPYWKGSTFFGTWKDTRGMYEGMLKAFDNAIKKLDDDEDDDNY</sequence>
<feature type="region of interest" description="Disordered" evidence="4">
    <location>
        <begin position="346"/>
        <end position="393"/>
    </location>
</feature>
<evidence type="ECO:0000256" key="3">
    <source>
        <dbReference type="ARBA" id="ARBA00048679"/>
    </source>
</evidence>
<dbReference type="GO" id="GO:0004674">
    <property type="term" value="F:protein serine/threonine kinase activity"/>
    <property type="evidence" value="ECO:0007669"/>
    <property type="project" value="UniProtKB-EC"/>
</dbReference>
<dbReference type="EC" id="2.7.11.1" evidence="1"/>